<evidence type="ECO:0000259" key="1">
    <source>
        <dbReference type="Pfam" id="PF00534"/>
    </source>
</evidence>
<dbReference type="RefSeq" id="WP_170071647.1">
    <property type="nucleotide sequence ID" value="NZ_JABBCX010000003.1"/>
</dbReference>
<dbReference type="EMBL" id="JABBCX010000003">
    <property type="protein sequence ID" value="NMF48130.1"/>
    <property type="molecule type" value="Genomic_DNA"/>
</dbReference>
<feature type="domain" description="Glycosyltransferase subfamily 4-like N-terminal" evidence="2">
    <location>
        <begin position="16"/>
        <end position="179"/>
    </location>
</feature>
<dbReference type="PANTHER" id="PTHR45947:SF3">
    <property type="entry name" value="SULFOQUINOVOSYL TRANSFERASE SQD2"/>
    <property type="match status" value="1"/>
</dbReference>
<evidence type="ECO:0000259" key="2">
    <source>
        <dbReference type="Pfam" id="PF13439"/>
    </source>
</evidence>
<dbReference type="InterPro" id="IPR050194">
    <property type="entry name" value="Glycosyltransferase_grp1"/>
</dbReference>
<accession>A0A7X9U5S6</accession>
<reference evidence="3 4" key="1">
    <citation type="submission" date="2020-04" db="EMBL/GenBank/DDBJ databases">
        <title>Genome Sequencing and Assembley of Pseudoalteromonas artica.</title>
        <authorList>
            <person name="Akerly B."/>
            <person name="Cook G."/>
        </authorList>
    </citation>
    <scope>NUCLEOTIDE SEQUENCE [LARGE SCALE GENOMIC DNA]</scope>
    <source>
        <strain evidence="3 4">NEC-BIFX-0059</strain>
    </source>
</reference>
<keyword evidence="3" id="KW-0808">Transferase</keyword>
<feature type="domain" description="Glycosyl transferase family 1" evidence="1">
    <location>
        <begin position="188"/>
        <end position="304"/>
    </location>
</feature>
<dbReference type="SUPFAM" id="SSF53756">
    <property type="entry name" value="UDP-Glycosyltransferase/glycogen phosphorylase"/>
    <property type="match status" value="1"/>
</dbReference>
<dbReference type="PANTHER" id="PTHR45947">
    <property type="entry name" value="SULFOQUINOVOSYL TRANSFERASE SQD2"/>
    <property type="match status" value="1"/>
</dbReference>
<dbReference type="InterPro" id="IPR028098">
    <property type="entry name" value="Glyco_trans_4-like_N"/>
</dbReference>
<dbReference type="Gene3D" id="3.40.50.2000">
    <property type="entry name" value="Glycogen Phosphorylase B"/>
    <property type="match status" value="2"/>
</dbReference>
<proteinExistence type="predicted"/>
<name>A0A7X9U5S6_9GAMM</name>
<dbReference type="Pfam" id="PF13439">
    <property type="entry name" value="Glyco_transf_4"/>
    <property type="match status" value="1"/>
</dbReference>
<comment type="caution">
    <text evidence="3">The sequence shown here is derived from an EMBL/GenBank/DDBJ whole genome shotgun (WGS) entry which is preliminary data.</text>
</comment>
<dbReference type="CDD" id="cd03801">
    <property type="entry name" value="GT4_PimA-like"/>
    <property type="match status" value="1"/>
</dbReference>
<evidence type="ECO:0000313" key="4">
    <source>
        <dbReference type="Proteomes" id="UP000519126"/>
    </source>
</evidence>
<sequence>MNEKILLANTSFYPSVGGVENSLRSLSEEFTRRGMDVTVIASDEGRLPGKELLFGAKIYRYKHIPLFGYLISIALLLLKLKHSSFDLVISRHLATTFVLLLLGNKKVKYIAPGVYKHQNVGLKDSFLGGLKYYLNCSLERYVLKNTPDIYVFSNTMESQVGELRATDIKRLFPGVDSSRFHQVSLSVKDEIKREQGIPVDKKVIFTIGRFVDVKNFSLAIEALKYLDENIVLLLVGDGPLKEDLKVQANKLGLGNRVIFKSSTPTPELYFKVADVFLLTSTYEPFGQVLLEASASKLPVVAIDSSIDGVQTATKEIYNNFGSLVYFTESSTPKDYSFSINCAIEGSIEDLHFSLFLERYSWSNIALKLLS</sequence>
<evidence type="ECO:0000313" key="3">
    <source>
        <dbReference type="EMBL" id="NMF48130.1"/>
    </source>
</evidence>
<dbReference type="InterPro" id="IPR001296">
    <property type="entry name" value="Glyco_trans_1"/>
</dbReference>
<dbReference type="Pfam" id="PF00534">
    <property type="entry name" value="Glycos_transf_1"/>
    <property type="match status" value="1"/>
</dbReference>
<protein>
    <submittedName>
        <fullName evidence="3">Glycosyltransferase family 4 protein</fullName>
    </submittedName>
</protein>
<gene>
    <name evidence="3" type="ORF">HHL01_08035</name>
</gene>
<dbReference type="AlphaFoldDB" id="A0A7X9U5S6"/>
<dbReference type="Proteomes" id="UP000519126">
    <property type="component" value="Unassembled WGS sequence"/>
</dbReference>
<organism evidence="3 4">
    <name type="scientific">Pseudoalteromonas arctica</name>
    <dbReference type="NCBI Taxonomy" id="394751"/>
    <lineage>
        <taxon>Bacteria</taxon>
        <taxon>Pseudomonadati</taxon>
        <taxon>Pseudomonadota</taxon>
        <taxon>Gammaproteobacteria</taxon>
        <taxon>Alteromonadales</taxon>
        <taxon>Pseudoalteromonadaceae</taxon>
        <taxon>Pseudoalteromonas</taxon>
    </lineage>
</organism>
<dbReference type="GO" id="GO:0016757">
    <property type="term" value="F:glycosyltransferase activity"/>
    <property type="evidence" value="ECO:0007669"/>
    <property type="project" value="InterPro"/>
</dbReference>